<dbReference type="EMBL" id="CAJOBI010133206">
    <property type="protein sequence ID" value="CAF4734474.1"/>
    <property type="molecule type" value="Genomic_DNA"/>
</dbReference>
<evidence type="ECO:0000256" key="1">
    <source>
        <dbReference type="SAM" id="MobiDB-lite"/>
    </source>
</evidence>
<feature type="compositionally biased region" description="Polar residues" evidence="1">
    <location>
        <begin position="1"/>
        <end position="24"/>
    </location>
</feature>
<organism evidence="2 3">
    <name type="scientific">Rotaria magnacalcarata</name>
    <dbReference type="NCBI Taxonomy" id="392030"/>
    <lineage>
        <taxon>Eukaryota</taxon>
        <taxon>Metazoa</taxon>
        <taxon>Spiralia</taxon>
        <taxon>Gnathifera</taxon>
        <taxon>Rotifera</taxon>
        <taxon>Eurotatoria</taxon>
        <taxon>Bdelloidea</taxon>
        <taxon>Philodinida</taxon>
        <taxon>Philodinidae</taxon>
        <taxon>Rotaria</taxon>
    </lineage>
</organism>
<feature type="region of interest" description="Disordered" evidence="1">
    <location>
        <begin position="1"/>
        <end position="27"/>
    </location>
</feature>
<dbReference type="AlphaFoldDB" id="A0A8S3B1D6"/>
<gene>
    <name evidence="2" type="ORF">SMN809_LOCUS44424</name>
</gene>
<dbReference type="Proteomes" id="UP000676336">
    <property type="component" value="Unassembled WGS sequence"/>
</dbReference>
<proteinExistence type="predicted"/>
<accession>A0A8S3B1D6</accession>
<evidence type="ECO:0000313" key="2">
    <source>
        <dbReference type="EMBL" id="CAF4734474.1"/>
    </source>
</evidence>
<protein>
    <submittedName>
        <fullName evidence="2">Uncharacterized protein</fullName>
    </submittedName>
</protein>
<comment type="caution">
    <text evidence="2">The sequence shown here is derived from an EMBL/GenBank/DDBJ whole genome shotgun (WGS) entry which is preliminary data.</text>
</comment>
<feature type="non-terminal residue" evidence="2">
    <location>
        <position position="1"/>
    </location>
</feature>
<reference evidence="2" key="1">
    <citation type="submission" date="2021-02" db="EMBL/GenBank/DDBJ databases">
        <authorList>
            <person name="Nowell W R."/>
        </authorList>
    </citation>
    <scope>NUCLEOTIDE SEQUENCE</scope>
</reference>
<evidence type="ECO:0000313" key="3">
    <source>
        <dbReference type="Proteomes" id="UP000676336"/>
    </source>
</evidence>
<sequence length="63" mass="7066">QPQAPHWRPNTNESQPLSNPNGITDESLDDTLTAARQGVSPFFQTATDEELRGLSRTLRVFQK</sequence>
<name>A0A8S3B1D6_9BILA</name>